<dbReference type="Pfam" id="PF12833">
    <property type="entry name" value="HTH_18"/>
    <property type="match status" value="1"/>
</dbReference>
<organism evidence="5 6">
    <name type="scientific">Rhizobium tubonense</name>
    <dbReference type="NCBI Taxonomy" id="484088"/>
    <lineage>
        <taxon>Bacteria</taxon>
        <taxon>Pseudomonadati</taxon>
        <taxon>Pseudomonadota</taxon>
        <taxon>Alphaproteobacteria</taxon>
        <taxon>Hyphomicrobiales</taxon>
        <taxon>Rhizobiaceae</taxon>
        <taxon>Rhizobium/Agrobacterium group</taxon>
        <taxon>Rhizobium</taxon>
    </lineage>
</organism>
<dbReference type="GO" id="GO:0043565">
    <property type="term" value="F:sequence-specific DNA binding"/>
    <property type="evidence" value="ECO:0007669"/>
    <property type="project" value="InterPro"/>
</dbReference>
<comment type="caution">
    <text evidence="5">The sequence shown here is derived from an EMBL/GenBank/DDBJ whole genome shotgun (WGS) entry which is preliminary data.</text>
</comment>
<dbReference type="Pfam" id="PF14525">
    <property type="entry name" value="AraC_binding_2"/>
    <property type="match status" value="1"/>
</dbReference>
<dbReference type="AlphaFoldDB" id="A0A2W4CS27"/>
<dbReference type="InterPro" id="IPR035418">
    <property type="entry name" value="AraC-bd_2"/>
</dbReference>
<keyword evidence="1" id="KW-0805">Transcription regulation</keyword>
<dbReference type="PANTHER" id="PTHR46796:SF12">
    <property type="entry name" value="HTH-TYPE DNA-BINDING TRANSCRIPTIONAL ACTIVATOR EUTR"/>
    <property type="match status" value="1"/>
</dbReference>
<evidence type="ECO:0000313" key="6">
    <source>
        <dbReference type="Proteomes" id="UP000248925"/>
    </source>
</evidence>
<dbReference type="GO" id="GO:0003700">
    <property type="term" value="F:DNA-binding transcription factor activity"/>
    <property type="evidence" value="ECO:0007669"/>
    <property type="project" value="InterPro"/>
</dbReference>
<evidence type="ECO:0000256" key="1">
    <source>
        <dbReference type="ARBA" id="ARBA00023015"/>
    </source>
</evidence>
<evidence type="ECO:0000256" key="3">
    <source>
        <dbReference type="ARBA" id="ARBA00023163"/>
    </source>
</evidence>
<gene>
    <name evidence="5" type="ORF">CPY51_06490</name>
</gene>
<accession>A0A2W4CS27</accession>
<dbReference type="InterPro" id="IPR050204">
    <property type="entry name" value="AraC_XylS_family_regulators"/>
</dbReference>
<dbReference type="Proteomes" id="UP000248925">
    <property type="component" value="Unassembled WGS sequence"/>
</dbReference>
<keyword evidence="6" id="KW-1185">Reference proteome</keyword>
<dbReference type="SMART" id="SM00342">
    <property type="entry name" value="HTH_ARAC"/>
    <property type="match status" value="1"/>
</dbReference>
<evidence type="ECO:0000313" key="5">
    <source>
        <dbReference type="EMBL" id="PZM15477.1"/>
    </source>
</evidence>
<dbReference type="PANTHER" id="PTHR46796">
    <property type="entry name" value="HTH-TYPE TRANSCRIPTIONAL ACTIVATOR RHAS-RELATED"/>
    <property type="match status" value="1"/>
</dbReference>
<dbReference type="OrthoDB" id="7285481at2"/>
<evidence type="ECO:0000259" key="4">
    <source>
        <dbReference type="PROSITE" id="PS01124"/>
    </source>
</evidence>
<keyword evidence="3" id="KW-0804">Transcription</keyword>
<reference evidence="5 6" key="1">
    <citation type="journal article" date="2018" name="Sci. Rep.">
        <title>Rhizobium tumorigenes sp. nov., a novel plant tumorigenic bacterium isolated from cane gall tumors on thornless blackberry.</title>
        <authorList>
            <person name="Kuzmanovi N."/>
            <person name="Smalla K."/>
            <person name="Gronow S."/>
            <person name="PuBawska J."/>
        </authorList>
    </citation>
    <scope>NUCLEOTIDE SEQUENCE [LARGE SCALE GENOMIC DNA]</scope>
    <source>
        <strain evidence="5 6">CCBAU 85046</strain>
    </source>
</reference>
<feature type="domain" description="HTH araC/xylS-type" evidence="4">
    <location>
        <begin position="242"/>
        <end position="343"/>
    </location>
</feature>
<dbReference type="InterPro" id="IPR018060">
    <property type="entry name" value="HTH_AraC"/>
</dbReference>
<dbReference type="PROSITE" id="PS01124">
    <property type="entry name" value="HTH_ARAC_FAMILY_2"/>
    <property type="match status" value="1"/>
</dbReference>
<protein>
    <submittedName>
        <fullName evidence="5">AraC family transcriptional regulator</fullName>
    </submittedName>
</protein>
<dbReference type="EMBL" id="PCDP01000019">
    <property type="protein sequence ID" value="PZM15477.1"/>
    <property type="molecule type" value="Genomic_DNA"/>
</dbReference>
<dbReference type="Gene3D" id="1.10.10.60">
    <property type="entry name" value="Homeodomain-like"/>
    <property type="match status" value="1"/>
</dbReference>
<name>A0A2W4CS27_9HYPH</name>
<proteinExistence type="predicted"/>
<sequence length="348" mass="38947">MGARRCERKSGWLRRRTERVGAGEHVSRFKVIEADVDQLRQHYTRTIASAHVNPLAGSKTISVEDLHFTIGEFDIWAGNCQSGMEVCFSEAPDVYAMYFPLAGGLEFELGGRKYLSTPETLTACDLAQSSSLRFHPNRSHIGMGFSRKALTQQLSEMIDAPVIQDIELLATIDAASGPGRKLATMCKLLWTDLVTNVEDAAGSHSNKMLIRAIMVTLLETLPHKYSSLLDRRQSPAVPRHVKRAIDYMVAQVASPLTIEEIAREAGVSVRGLQMAFQQFKDMTPMTYLRQLRLDGARRDLKSSTQQDVLISDIAKRWGFSHMGRFSAMYVNAFGEIPRQTLNRSRQPA</sequence>
<dbReference type="InterPro" id="IPR009057">
    <property type="entry name" value="Homeodomain-like_sf"/>
</dbReference>
<keyword evidence="2" id="KW-0238">DNA-binding</keyword>
<dbReference type="SUPFAM" id="SSF46689">
    <property type="entry name" value="Homeodomain-like"/>
    <property type="match status" value="2"/>
</dbReference>
<evidence type="ECO:0000256" key="2">
    <source>
        <dbReference type="ARBA" id="ARBA00023125"/>
    </source>
</evidence>